<organism evidence="4 5">
    <name type="scientific">Chlamydomonas schloesseri</name>
    <dbReference type="NCBI Taxonomy" id="2026947"/>
    <lineage>
        <taxon>Eukaryota</taxon>
        <taxon>Viridiplantae</taxon>
        <taxon>Chlorophyta</taxon>
        <taxon>core chlorophytes</taxon>
        <taxon>Chlorophyceae</taxon>
        <taxon>CS clade</taxon>
        <taxon>Chlamydomonadales</taxon>
        <taxon>Chlamydomonadaceae</taxon>
        <taxon>Chlamydomonas</taxon>
    </lineage>
</organism>
<feature type="domain" description="Pyrrolo-quinoline quinone repeat" evidence="3">
    <location>
        <begin position="340"/>
        <end position="480"/>
    </location>
</feature>
<feature type="compositionally biased region" description="Gly residues" evidence="1">
    <location>
        <begin position="623"/>
        <end position="632"/>
    </location>
</feature>
<dbReference type="OrthoDB" id="550842at2759"/>
<feature type="signal peptide" evidence="2">
    <location>
        <begin position="1"/>
        <end position="41"/>
    </location>
</feature>
<dbReference type="PANTHER" id="PTHR34512">
    <property type="entry name" value="CELL SURFACE PROTEIN"/>
    <property type="match status" value="1"/>
</dbReference>
<dbReference type="SUPFAM" id="SSF50998">
    <property type="entry name" value="Quinoprotein alcohol dehydrogenase-like"/>
    <property type="match status" value="2"/>
</dbReference>
<sequence>MTRRAVSLSEARGRCSVRHPAALLSAALLLAFGQLCSWVRAQSPPTCWTYKTGPDLGPGETFASALEVAAGRVFWTNTARQVQAIDASSGGAVQWAFSPQVNLTGLNMPPPPSISSTLLGPAAQQQQAAAAAASAGIPPAVAVMGPPLYVDGLVVVGVSYEGVYGLNASTGLPVWRFSQLAVSNQRDKWTFAGWPAADGRGAVYVGAGDFGVYGIDTASGRGLWMGRSSTSVQTGVLLWRGYLYAPFSDQIATVALPDPATLTPVAPGTPLPQRSYSHQVPRFADRGVLGPAGLLLGPWPPATAEAVPLMDGSFQDLLFFGNEAGTVYGVRAANASGKMAAVWGANQGGGRVRGVAQWNGRLFFQDATLKLYSLNASNGSLIWTFAPAVPGAAAAAPPPAGGGVLGGGGGGGVYSPGMPPVVSAGGGVIVGVGNMVYGLQYDTGALLWSYRSAGVITTGLRWALGRVYWGDASGRLYSVRDSLATGCDVQEWYVRPPPPPAPPDPPRPPPAPPAPETPLAPSQPPAYPPNPEPPSPEPPAYPPSPNPPSPPRPPRPPPRPVAVAPRAAPLSPAPPLPPKPGSGSGSGLQADGGTGSGVDPEDRDMYDVNGYQPSYYSRQQGTSAGGGGGAASGPGAAASPPGGQQPPPAQPPSLPPAPPQPPIPVPGWEVLGSGPALRDWMGLLLPNTTRYSLWLRLRVVAAADDGSSADAALAAIARPAPSFQRSSAGAAVNIQPSGSSSSGGGSGSSSTAATAGTAARPPPPAAATGSASSSSGGGSSSATSSSPPPRPSASAAGPQQQQQQQQQKQAWQPYAPASEAPPLLLPLRQAVALATGRHLDDVWAWVELPAAAAPGSSSSNSSSSNSRSINGSSTDRGSSTEELPHLLLAAAITPRTAW</sequence>
<feature type="compositionally biased region" description="Low complexity" evidence="1">
    <location>
        <begin position="792"/>
        <end position="807"/>
    </location>
</feature>
<dbReference type="PRINTS" id="PR01217">
    <property type="entry name" value="PRICHEXTENSN"/>
</dbReference>
<dbReference type="InterPro" id="IPR002372">
    <property type="entry name" value="PQQ_rpt_dom"/>
</dbReference>
<evidence type="ECO:0000256" key="2">
    <source>
        <dbReference type="SAM" id="SignalP"/>
    </source>
</evidence>
<feature type="compositionally biased region" description="Low complexity" evidence="1">
    <location>
        <begin position="633"/>
        <end position="642"/>
    </location>
</feature>
<feature type="compositionally biased region" description="Gly residues" evidence="1">
    <location>
        <begin position="582"/>
        <end position="596"/>
    </location>
</feature>
<feature type="domain" description="Pyrrolo-quinoline quinone repeat" evidence="3">
    <location>
        <begin position="143"/>
        <end position="228"/>
    </location>
</feature>
<dbReference type="SMART" id="SM00564">
    <property type="entry name" value="PQQ"/>
    <property type="match status" value="5"/>
</dbReference>
<dbReference type="AlphaFoldDB" id="A0A835WVS0"/>
<dbReference type="EMBL" id="JAEHOD010000002">
    <property type="protein sequence ID" value="KAG2454324.1"/>
    <property type="molecule type" value="Genomic_DNA"/>
</dbReference>
<dbReference type="PANTHER" id="PTHR34512:SF30">
    <property type="entry name" value="OUTER MEMBRANE PROTEIN ASSEMBLY FACTOR BAMB"/>
    <property type="match status" value="1"/>
</dbReference>
<feature type="compositionally biased region" description="Low complexity" evidence="1">
    <location>
        <begin position="766"/>
        <end position="785"/>
    </location>
</feature>
<dbReference type="Pfam" id="PF13360">
    <property type="entry name" value="PQQ_2"/>
    <property type="match status" value="2"/>
</dbReference>
<keyword evidence="5" id="KW-1185">Reference proteome</keyword>
<proteinExistence type="predicted"/>
<evidence type="ECO:0000313" key="5">
    <source>
        <dbReference type="Proteomes" id="UP000613740"/>
    </source>
</evidence>
<feature type="compositionally biased region" description="Low complexity" evidence="1">
    <location>
        <begin position="561"/>
        <end position="570"/>
    </location>
</feature>
<dbReference type="Proteomes" id="UP000613740">
    <property type="component" value="Unassembled WGS sequence"/>
</dbReference>
<evidence type="ECO:0000313" key="4">
    <source>
        <dbReference type="EMBL" id="KAG2454324.1"/>
    </source>
</evidence>
<accession>A0A835WVS0</accession>
<dbReference type="InterPro" id="IPR015943">
    <property type="entry name" value="WD40/YVTN_repeat-like_dom_sf"/>
</dbReference>
<feature type="compositionally biased region" description="Low complexity" evidence="1">
    <location>
        <begin position="748"/>
        <end position="759"/>
    </location>
</feature>
<evidence type="ECO:0000256" key="1">
    <source>
        <dbReference type="SAM" id="MobiDB-lite"/>
    </source>
</evidence>
<feature type="compositionally biased region" description="Pro residues" evidence="1">
    <location>
        <begin position="571"/>
        <end position="580"/>
    </location>
</feature>
<feature type="region of interest" description="Disordered" evidence="1">
    <location>
        <begin position="720"/>
        <end position="817"/>
    </location>
</feature>
<protein>
    <recommendedName>
        <fullName evidence="3">Pyrrolo-quinoline quinone repeat domain-containing protein</fullName>
    </recommendedName>
</protein>
<name>A0A835WVS0_9CHLO</name>
<feature type="compositionally biased region" description="Low complexity" evidence="1">
    <location>
        <begin position="856"/>
        <end position="873"/>
    </location>
</feature>
<gene>
    <name evidence="4" type="ORF">HYH02_001351</name>
</gene>
<dbReference type="InterPro" id="IPR011047">
    <property type="entry name" value="Quinoprotein_ADH-like_sf"/>
</dbReference>
<reference evidence="4" key="1">
    <citation type="journal article" date="2020" name="bioRxiv">
        <title>Comparative genomics of Chlamydomonas.</title>
        <authorList>
            <person name="Craig R.J."/>
            <person name="Hasan A.R."/>
            <person name="Ness R.W."/>
            <person name="Keightley P.D."/>
        </authorList>
    </citation>
    <scope>NUCLEOTIDE SEQUENCE</scope>
    <source>
        <strain evidence="4">CCAP 11/173</strain>
    </source>
</reference>
<feature type="chain" id="PRO_5032979385" description="Pyrrolo-quinoline quinone repeat domain-containing protein" evidence="2">
    <location>
        <begin position="42"/>
        <end position="898"/>
    </location>
</feature>
<feature type="compositionally biased region" description="Pro residues" evidence="1">
    <location>
        <begin position="643"/>
        <end position="665"/>
    </location>
</feature>
<feature type="compositionally biased region" description="Pro residues" evidence="1">
    <location>
        <begin position="495"/>
        <end position="560"/>
    </location>
</feature>
<comment type="caution">
    <text evidence="4">The sequence shown here is derived from an EMBL/GenBank/DDBJ whole genome shotgun (WGS) entry which is preliminary data.</text>
</comment>
<dbReference type="Gene3D" id="2.130.10.10">
    <property type="entry name" value="YVTN repeat-like/Quinoprotein amine dehydrogenase"/>
    <property type="match status" value="2"/>
</dbReference>
<keyword evidence="2" id="KW-0732">Signal</keyword>
<evidence type="ECO:0000259" key="3">
    <source>
        <dbReference type="Pfam" id="PF13360"/>
    </source>
</evidence>
<feature type="region of interest" description="Disordered" evidence="1">
    <location>
        <begin position="491"/>
        <end position="668"/>
    </location>
</feature>
<feature type="region of interest" description="Disordered" evidence="1">
    <location>
        <begin position="852"/>
        <end position="885"/>
    </location>
</feature>
<dbReference type="InterPro" id="IPR018391">
    <property type="entry name" value="PQQ_b-propeller_rpt"/>
</dbReference>